<accession>A0AAU7WQ94</accession>
<dbReference type="GO" id="GO:0005829">
    <property type="term" value="C:cytosol"/>
    <property type="evidence" value="ECO:0007669"/>
    <property type="project" value="TreeGrafter"/>
</dbReference>
<keyword evidence="3" id="KW-0347">Helicase</keyword>
<dbReference type="PANTHER" id="PTHR11070">
    <property type="entry name" value="UVRD / RECB / PCRA DNA HELICASE FAMILY MEMBER"/>
    <property type="match status" value="1"/>
</dbReference>
<dbReference type="InterPro" id="IPR011528">
    <property type="entry name" value="NERD"/>
</dbReference>
<evidence type="ECO:0000313" key="7">
    <source>
        <dbReference type="EMBL" id="XBY22050.1"/>
    </source>
</evidence>
<proteinExistence type="predicted"/>
<dbReference type="Gene3D" id="3.40.50.300">
    <property type="entry name" value="P-loop containing nucleotide triphosphate hydrolases"/>
    <property type="match status" value="2"/>
</dbReference>
<dbReference type="GO" id="GO:0000725">
    <property type="term" value="P:recombinational repair"/>
    <property type="evidence" value="ECO:0007669"/>
    <property type="project" value="TreeGrafter"/>
</dbReference>
<dbReference type="GO" id="GO:0005524">
    <property type="term" value="F:ATP binding"/>
    <property type="evidence" value="ECO:0007669"/>
    <property type="project" value="UniProtKB-KW"/>
</dbReference>
<dbReference type="GO" id="GO:0003677">
    <property type="term" value="F:DNA binding"/>
    <property type="evidence" value="ECO:0007669"/>
    <property type="project" value="InterPro"/>
</dbReference>
<dbReference type="InterPro" id="IPR014017">
    <property type="entry name" value="DNA_helicase_UvrD-like_C"/>
</dbReference>
<dbReference type="EMBL" id="CP158490">
    <property type="protein sequence ID" value="XBY22050.1"/>
    <property type="molecule type" value="Genomic_DNA"/>
</dbReference>
<name>A0AAU7WQ94_9PSED</name>
<dbReference type="Pfam" id="PF08378">
    <property type="entry name" value="NERD"/>
    <property type="match status" value="1"/>
</dbReference>
<dbReference type="PANTHER" id="PTHR11070:SF45">
    <property type="entry name" value="DNA 3'-5' HELICASE"/>
    <property type="match status" value="1"/>
</dbReference>
<keyword evidence="2" id="KW-0378">Hydrolase</keyword>
<evidence type="ECO:0000256" key="3">
    <source>
        <dbReference type="ARBA" id="ARBA00022806"/>
    </source>
</evidence>
<evidence type="ECO:0000259" key="6">
    <source>
        <dbReference type="Pfam" id="PF13361"/>
    </source>
</evidence>
<dbReference type="Pfam" id="PF13245">
    <property type="entry name" value="AAA_19"/>
    <property type="match status" value="1"/>
</dbReference>
<evidence type="ECO:0000256" key="4">
    <source>
        <dbReference type="ARBA" id="ARBA00022840"/>
    </source>
</evidence>
<dbReference type="InterPro" id="IPR027417">
    <property type="entry name" value="P-loop_NTPase"/>
</dbReference>
<dbReference type="SUPFAM" id="SSF52540">
    <property type="entry name" value="P-loop containing nucleoside triphosphate hydrolases"/>
    <property type="match status" value="1"/>
</dbReference>
<dbReference type="GO" id="GO:0004527">
    <property type="term" value="F:exonuclease activity"/>
    <property type="evidence" value="ECO:0007669"/>
    <property type="project" value="UniProtKB-KW"/>
</dbReference>
<protein>
    <submittedName>
        <fullName evidence="7">3'-5' exonuclease</fullName>
    </submittedName>
</protein>
<dbReference type="Pfam" id="PF13361">
    <property type="entry name" value="UvrD_C"/>
    <property type="match status" value="2"/>
</dbReference>
<reference evidence="7" key="1">
    <citation type="submission" date="2024-06" db="EMBL/GenBank/DDBJ databases">
        <authorList>
            <person name="Wu L."/>
        </authorList>
    </citation>
    <scope>NUCLEOTIDE SEQUENCE</scope>
    <source>
        <strain evidence="7">W17</strain>
    </source>
</reference>
<evidence type="ECO:0000256" key="2">
    <source>
        <dbReference type="ARBA" id="ARBA00022801"/>
    </source>
</evidence>
<evidence type="ECO:0000256" key="1">
    <source>
        <dbReference type="ARBA" id="ARBA00022741"/>
    </source>
</evidence>
<sequence>MAQFFPSRTTCRFDTPGERRLAERLERKLEDDYLCWFNIPVGPKALQPDFVLLHPLRGLLVLEVKDWKLDTIQSMDRNQAKIYADGLLKTLKNPMLQARAYAMEVVMMLQRDPALKQPAGSPYAGNLIMPFGWGVVMTAITRKQFEGTNLAEVLNPQQVLFQDEVTETVDPEVFQQRLWNMFQHIFPCQLSLPQIDRVRYHLYPEVRVNAVPGQFGLFAEQHAPLPTLIKVMDLQQEQLARSLGEGHRVIHGAAGSGKTMILGYRCAHLAQVSSKPVLVLCYNKSLAGRLQQVLAERGLSDKVKVRNFHAWCSDMLTAFNVDRPAQNLSINVKMAQMVENTIDGVDRGQIPRAQYAAVLIDEGHDFQPEWFKLVVQMIDPESNSLLVLYDDAQSIYRGKSGKSGMDFSFASVGIQAQGRTTILRLNYRNTVEVLSVARAFAIELLTARDAAEDGVPIVAPQSAGRRGAFPELLRCESDWQEYNCIVERIRDEQGRGRALDDMAVIYRSTAQAQRIERALSEAGIAFASGQSAKGRSALYGSEDAVKIVSMHSSKGLEFGLVLIPSLGDMPKKGEDEADEARLLYVAMTRAIDRLVMTYREPSSFTRKIQESIGSVRQHLDEMDSQKAAG</sequence>
<organism evidence="7">
    <name type="scientific">Pseudomonas sp. W17</name>
    <dbReference type="NCBI Taxonomy" id="3144407"/>
    <lineage>
        <taxon>Bacteria</taxon>
        <taxon>Pseudomonadati</taxon>
        <taxon>Pseudomonadota</taxon>
        <taxon>Gammaproteobacteria</taxon>
        <taxon>Pseudomonadales</taxon>
        <taxon>Pseudomonadaceae</taxon>
        <taxon>Pseudomonas</taxon>
    </lineage>
</organism>
<evidence type="ECO:0000259" key="5">
    <source>
        <dbReference type="Pfam" id="PF08378"/>
    </source>
</evidence>
<keyword evidence="4" id="KW-0067">ATP-binding</keyword>
<gene>
    <name evidence="7" type="ORF">ABCR88_21365</name>
</gene>
<keyword evidence="7" id="KW-0269">Exonuclease</keyword>
<keyword evidence="7" id="KW-0540">Nuclease</keyword>
<feature type="domain" description="NERD" evidence="5">
    <location>
        <begin position="16"/>
        <end position="109"/>
    </location>
</feature>
<dbReference type="InterPro" id="IPR000212">
    <property type="entry name" value="DNA_helicase_UvrD/REP"/>
</dbReference>
<feature type="domain" description="UvrD-like helicase C-terminal" evidence="6">
    <location>
        <begin position="423"/>
        <end position="527"/>
    </location>
</feature>
<dbReference type="GO" id="GO:0043138">
    <property type="term" value="F:3'-5' DNA helicase activity"/>
    <property type="evidence" value="ECO:0007669"/>
    <property type="project" value="TreeGrafter"/>
</dbReference>
<dbReference type="AlphaFoldDB" id="A0AAU7WQ94"/>
<keyword evidence="1" id="KW-0547">Nucleotide-binding</keyword>
<feature type="domain" description="UvrD-like helicase C-terminal" evidence="6">
    <location>
        <begin position="542"/>
        <end position="599"/>
    </location>
</feature>
<dbReference type="RefSeq" id="WP_350403503.1">
    <property type="nucleotide sequence ID" value="NZ_CP158490.1"/>
</dbReference>